<dbReference type="Proteomes" id="UP001152523">
    <property type="component" value="Unassembled WGS sequence"/>
</dbReference>
<comment type="caution">
    <text evidence="2">The sequence shown here is derived from an EMBL/GenBank/DDBJ whole genome shotgun (WGS) entry which is preliminary data.</text>
</comment>
<protein>
    <submittedName>
        <fullName evidence="2">Uncharacterized protein</fullName>
    </submittedName>
</protein>
<evidence type="ECO:0000313" key="2">
    <source>
        <dbReference type="EMBL" id="CAH9072778.1"/>
    </source>
</evidence>
<keyword evidence="1" id="KW-0472">Membrane</keyword>
<keyword evidence="3" id="KW-1185">Reference proteome</keyword>
<gene>
    <name evidence="2" type="ORF">CEPIT_LOCUS4400</name>
</gene>
<reference evidence="2" key="1">
    <citation type="submission" date="2022-07" db="EMBL/GenBank/DDBJ databases">
        <authorList>
            <person name="Macas J."/>
            <person name="Novak P."/>
            <person name="Neumann P."/>
        </authorList>
    </citation>
    <scope>NUCLEOTIDE SEQUENCE</scope>
</reference>
<evidence type="ECO:0000256" key="1">
    <source>
        <dbReference type="SAM" id="Phobius"/>
    </source>
</evidence>
<evidence type="ECO:0000313" key="3">
    <source>
        <dbReference type="Proteomes" id="UP001152523"/>
    </source>
</evidence>
<organism evidence="2 3">
    <name type="scientific">Cuscuta epithymum</name>
    <dbReference type="NCBI Taxonomy" id="186058"/>
    <lineage>
        <taxon>Eukaryota</taxon>
        <taxon>Viridiplantae</taxon>
        <taxon>Streptophyta</taxon>
        <taxon>Embryophyta</taxon>
        <taxon>Tracheophyta</taxon>
        <taxon>Spermatophyta</taxon>
        <taxon>Magnoliopsida</taxon>
        <taxon>eudicotyledons</taxon>
        <taxon>Gunneridae</taxon>
        <taxon>Pentapetalae</taxon>
        <taxon>asterids</taxon>
        <taxon>lamiids</taxon>
        <taxon>Solanales</taxon>
        <taxon>Convolvulaceae</taxon>
        <taxon>Cuscuteae</taxon>
        <taxon>Cuscuta</taxon>
        <taxon>Cuscuta subgen. Cuscuta</taxon>
    </lineage>
</organism>
<dbReference type="AlphaFoldDB" id="A0AAV0CH17"/>
<keyword evidence="1" id="KW-1133">Transmembrane helix</keyword>
<name>A0AAV0CH17_9ASTE</name>
<keyword evidence="1" id="KW-0812">Transmembrane</keyword>
<proteinExistence type="predicted"/>
<sequence>MSESMEDLYARLSLEDEDTGVDVGEAVLEEPPYVSSLALVGRILTEKQAIRYRSNMIEISMTNLKKQIGESELASARRMEFQMNFSGVKMSSPILLQIVCLRNHLRAKKRFGESFYLRVIFPLMVFVFILVRVGVVGVF</sequence>
<feature type="transmembrane region" description="Helical" evidence="1">
    <location>
        <begin position="115"/>
        <end position="135"/>
    </location>
</feature>
<accession>A0AAV0CH17</accession>
<dbReference type="EMBL" id="CAMAPF010000023">
    <property type="protein sequence ID" value="CAH9072778.1"/>
    <property type="molecule type" value="Genomic_DNA"/>
</dbReference>